<keyword evidence="2" id="KW-1185">Reference proteome</keyword>
<dbReference type="GO" id="GO:0008168">
    <property type="term" value="F:methyltransferase activity"/>
    <property type="evidence" value="ECO:0007669"/>
    <property type="project" value="UniProtKB-KW"/>
</dbReference>
<sequence length="80" mass="8617">MEAFTDRWADHFSKLYADLPLGEISWFTASVSPVLTELVIDGTLRPGQRVVDLGCGAGVHAAFLARHGMDVIGVDRSAMA</sequence>
<comment type="caution">
    <text evidence="1">The sequence shown here is derived from an EMBL/GenBank/DDBJ whole genome shotgun (WGS) entry which is preliminary data.</text>
</comment>
<dbReference type="Proteomes" id="UP000037020">
    <property type="component" value="Unassembled WGS sequence"/>
</dbReference>
<name>A0ABR5J3V2_9ACTN</name>
<gene>
    <name evidence="1" type="ORF">ADK38_21820</name>
</gene>
<evidence type="ECO:0000313" key="2">
    <source>
        <dbReference type="Proteomes" id="UP000037020"/>
    </source>
</evidence>
<proteinExistence type="predicted"/>
<dbReference type="SUPFAM" id="SSF53335">
    <property type="entry name" value="S-adenosyl-L-methionine-dependent methyltransferases"/>
    <property type="match status" value="1"/>
</dbReference>
<protein>
    <submittedName>
        <fullName evidence="1">Methyltransferase</fullName>
    </submittedName>
</protein>
<dbReference type="Pfam" id="PF01135">
    <property type="entry name" value="PCMT"/>
    <property type="match status" value="1"/>
</dbReference>
<dbReference type="GO" id="GO:0032259">
    <property type="term" value="P:methylation"/>
    <property type="evidence" value="ECO:0007669"/>
    <property type="project" value="UniProtKB-KW"/>
</dbReference>
<dbReference type="Gene3D" id="3.40.50.150">
    <property type="entry name" value="Vaccinia Virus protein VP39"/>
    <property type="match status" value="1"/>
</dbReference>
<keyword evidence="1" id="KW-0489">Methyltransferase</keyword>
<organism evidence="1 2">
    <name type="scientific">Streptomyces varsoviensis</name>
    <dbReference type="NCBI Taxonomy" id="67373"/>
    <lineage>
        <taxon>Bacteria</taxon>
        <taxon>Bacillati</taxon>
        <taxon>Actinomycetota</taxon>
        <taxon>Actinomycetes</taxon>
        <taxon>Kitasatosporales</taxon>
        <taxon>Streptomycetaceae</taxon>
        <taxon>Streptomyces</taxon>
    </lineage>
</organism>
<dbReference type="InterPro" id="IPR029063">
    <property type="entry name" value="SAM-dependent_MTases_sf"/>
</dbReference>
<reference evidence="1 2" key="1">
    <citation type="submission" date="2015-07" db="EMBL/GenBank/DDBJ databases">
        <authorList>
            <person name="Ju K.-S."/>
            <person name="Doroghazi J.R."/>
            <person name="Metcalf W.W."/>
        </authorList>
    </citation>
    <scope>NUCLEOTIDE SEQUENCE [LARGE SCALE GENOMIC DNA]</scope>
    <source>
        <strain evidence="1 2">NRRL B-3589</strain>
    </source>
</reference>
<accession>A0ABR5J3V2</accession>
<evidence type="ECO:0000313" key="1">
    <source>
        <dbReference type="EMBL" id="KOG88077.1"/>
    </source>
</evidence>
<feature type="non-terminal residue" evidence="1">
    <location>
        <position position="80"/>
    </location>
</feature>
<keyword evidence="1" id="KW-0808">Transferase</keyword>
<dbReference type="EMBL" id="LGUT01001868">
    <property type="protein sequence ID" value="KOG88077.1"/>
    <property type="molecule type" value="Genomic_DNA"/>
</dbReference>